<evidence type="ECO:0000256" key="2">
    <source>
        <dbReference type="SAM" id="SignalP"/>
    </source>
</evidence>
<accession>A0AAD7KWY7</accession>
<dbReference type="Proteomes" id="UP001163823">
    <property type="component" value="Chromosome 13"/>
</dbReference>
<feature type="chain" id="PRO_5042172326" evidence="2">
    <location>
        <begin position="22"/>
        <end position="103"/>
    </location>
</feature>
<organism evidence="3 4">
    <name type="scientific">Quillaja saponaria</name>
    <name type="common">Soap bark tree</name>
    <dbReference type="NCBI Taxonomy" id="32244"/>
    <lineage>
        <taxon>Eukaryota</taxon>
        <taxon>Viridiplantae</taxon>
        <taxon>Streptophyta</taxon>
        <taxon>Embryophyta</taxon>
        <taxon>Tracheophyta</taxon>
        <taxon>Spermatophyta</taxon>
        <taxon>Magnoliopsida</taxon>
        <taxon>eudicotyledons</taxon>
        <taxon>Gunneridae</taxon>
        <taxon>Pentapetalae</taxon>
        <taxon>rosids</taxon>
        <taxon>fabids</taxon>
        <taxon>Fabales</taxon>
        <taxon>Quillajaceae</taxon>
        <taxon>Quillaja</taxon>
    </lineage>
</organism>
<comment type="caution">
    <text evidence="3">The sequence shown here is derived from an EMBL/GenBank/DDBJ whole genome shotgun (WGS) entry which is preliminary data.</text>
</comment>
<feature type="region of interest" description="Disordered" evidence="1">
    <location>
        <begin position="47"/>
        <end position="103"/>
    </location>
</feature>
<dbReference type="KEGG" id="qsa:O6P43_031535"/>
<dbReference type="AlphaFoldDB" id="A0AAD7KWY7"/>
<gene>
    <name evidence="3" type="ORF">O6P43_031535</name>
</gene>
<evidence type="ECO:0000313" key="4">
    <source>
        <dbReference type="Proteomes" id="UP001163823"/>
    </source>
</evidence>
<keyword evidence="2" id="KW-0732">Signal</keyword>
<feature type="compositionally biased region" description="Polar residues" evidence="1">
    <location>
        <begin position="93"/>
        <end position="103"/>
    </location>
</feature>
<keyword evidence="4" id="KW-1185">Reference proteome</keyword>
<dbReference type="EMBL" id="JARAOO010000013">
    <property type="protein sequence ID" value="KAJ7946636.1"/>
    <property type="molecule type" value="Genomic_DNA"/>
</dbReference>
<reference evidence="3" key="1">
    <citation type="journal article" date="2023" name="Science">
        <title>Elucidation of the pathway for biosynthesis of saponin adjuvants from the soapbark tree.</title>
        <authorList>
            <person name="Reed J."/>
            <person name="Orme A."/>
            <person name="El-Demerdash A."/>
            <person name="Owen C."/>
            <person name="Martin L.B.B."/>
            <person name="Misra R.C."/>
            <person name="Kikuchi S."/>
            <person name="Rejzek M."/>
            <person name="Martin A.C."/>
            <person name="Harkess A."/>
            <person name="Leebens-Mack J."/>
            <person name="Louveau T."/>
            <person name="Stephenson M.J."/>
            <person name="Osbourn A."/>
        </authorList>
    </citation>
    <scope>NUCLEOTIDE SEQUENCE</scope>
    <source>
        <strain evidence="3">S10</strain>
    </source>
</reference>
<evidence type="ECO:0000256" key="1">
    <source>
        <dbReference type="SAM" id="MobiDB-lite"/>
    </source>
</evidence>
<name>A0AAD7KWY7_QUISA</name>
<protein>
    <submittedName>
        <fullName evidence="3">Uncharacterized protein</fullName>
    </submittedName>
</protein>
<feature type="signal peptide" evidence="2">
    <location>
        <begin position="1"/>
        <end position="21"/>
    </location>
</feature>
<evidence type="ECO:0000313" key="3">
    <source>
        <dbReference type="EMBL" id="KAJ7946636.1"/>
    </source>
</evidence>
<proteinExistence type="predicted"/>
<sequence>MLRLAIVLLIAFGFVSFPIHARQLHLPSTISKPQLSNLENMQRAAVRPDIHHPPPNKLQRGSVPADIYNPPPKKRSVRPEIYRPPPGIKELQLSESTKRFSSS</sequence>